<dbReference type="SUPFAM" id="SSF50630">
    <property type="entry name" value="Acid proteases"/>
    <property type="match status" value="1"/>
</dbReference>
<feature type="compositionally biased region" description="Basic residues" evidence="1">
    <location>
        <begin position="182"/>
        <end position="193"/>
    </location>
</feature>
<feature type="region of interest" description="Disordered" evidence="1">
    <location>
        <begin position="240"/>
        <end position="265"/>
    </location>
</feature>
<accession>A0AAD8SLW3</accession>
<dbReference type="Gene3D" id="2.40.70.10">
    <property type="entry name" value="Acid Proteases"/>
    <property type="match status" value="1"/>
</dbReference>
<dbReference type="EMBL" id="JAUUTY010000003">
    <property type="protein sequence ID" value="KAK1660717.1"/>
    <property type="molecule type" value="Genomic_DNA"/>
</dbReference>
<name>A0AAD8SLW3_LOLMU</name>
<feature type="compositionally biased region" description="Low complexity" evidence="1">
    <location>
        <begin position="23"/>
        <end position="37"/>
    </location>
</feature>
<proteinExistence type="predicted"/>
<feature type="compositionally biased region" description="Low complexity" evidence="1">
    <location>
        <begin position="197"/>
        <end position="219"/>
    </location>
</feature>
<gene>
    <name evidence="2" type="ORF">QYE76_048876</name>
</gene>
<evidence type="ECO:0000313" key="3">
    <source>
        <dbReference type="Proteomes" id="UP001231189"/>
    </source>
</evidence>
<protein>
    <submittedName>
        <fullName evidence="2">Uncharacterized protein</fullName>
    </submittedName>
</protein>
<feature type="region of interest" description="Disordered" evidence="1">
    <location>
        <begin position="168"/>
        <end position="219"/>
    </location>
</feature>
<keyword evidence="3" id="KW-1185">Reference proteome</keyword>
<dbReference type="InterPro" id="IPR021109">
    <property type="entry name" value="Peptidase_aspartic_dom_sf"/>
</dbReference>
<evidence type="ECO:0000313" key="2">
    <source>
        <dbReference type="EMBL" id="KAK1660717.1"/>
    </source>
</evidence>
<comment type="caution">
    <text evidence="2">The sequence shown here is derived from an EMBL/GenBank/DDBJ whole genome shotgun (WGS) entry which is preliminary data.</text>
</comment>
<dbReference type="PANTHER" id="PTHR33067">
    <property type="entry name" value="RNA-DIRECTED DNA POLYMERASE-RELATED"/>
    <property type="match status" value="1"/>
</dbReference>
<organism evidence="2 3">
    <name type="scientific">Lolium multiflorum</name>
    <name type="common">Italian ryegrass</name>
    <name type="synonym">Lolium perenne subsp. multiflorum</name>
    <dbReference type="NCBI Taxonomy" id="4521"/>
    <lineage>
        <taxon>Eukaryota</taxon>
        <taxon>Viridiplantae</taxon>
        <taxon>Streptophyta</taxon>
        <taxon>Embryophyta</taxon>
        <taxon>Tracheophyta</taxon>
        <taxon>Spermatophyta</taxon>
        <taxon>Magnoliopsida</taxon>
        <taxon>Liliopsida</taxon>
        <taxon>Poales</taxon>
        <taxon>Poaceae</taxon>
        <taxon>BOP clade</taxon>
        <taxon>Pooideae</taxon>
        <taxon>Poodae</taxon>
        <taxon>Poeae</taxon>
        <taxon>Poeae Chloroplast Group 2 (Poeae type)</taxon>
        <taxon>Loliodinae</taxon>
        <taxon>Loliinae</taxon>
        <taxon>Lolium</taxon>
    </lineage>
</organism>
<feature type="compositionally biased region" description="Polar residues" evidence="1">
    <location>
        <begin position="240"/>
        <end position="252"/>
    </location>
</feature>
<feature type="compositionally biased region" description="Basic and acidic residues" evidence="1">
    <location>
        <begin position="55"/>
        <end position="73"/>
    </location>
</feature>
<feature type="region of interest" description="Disordered" evidence="1">
    <location>
        <begin position="1"/>
        <end position="75"/>
    </location>
</feature>
<dbReference type="AlphaFoldDB" id="A0AAD8SLW3"/>
<dbReference type="PANTHER" id="PTHR33067:SF31">
    <property type="entry name" value="RNA-DIRECTED DNA POLYMERASE"/>
    <property type="match status" value="1"/>
</dbReference>
<reference evidence="2" key="1">
    <citation type="submission" date="2023-07" db="EMBL/GenBank/DDBJ databases">
        <title>A chromosome-level genome assembly of Lolium multiflorum.</title>
        <authorList>
            <person name="Chen Y."/>
            <person name="Copetti D."/>
            <person name="Kolliker R."/>
            <person name="Studer B."/>
        </authorList>
    </citation>
    <scope>NUCLEOTIDE SEQUENCE</scope>
    <source>
        <strain evidence="2">02402/16</strain>
        <tissue evidence="2">Leaf</tissue>
    </source>
</reference>
<feature type="compositionally biased region" description="Low complexity" evidence="1">
    <location>
        <begin position="337"/>
        <end position="352"/>
    </location>
</feature>
<feature type="region of interest" description="Disordered" evidence="1">
    <location>
        <begin position="337"/>
        <end position="358"/>
    </location>
</feature>
<sequence length="1043" mass="113171">MEQHGHSILDPNEVNTEQGGDDAPPAVLAGEVAGAEEGVSETDNSVLAAATEGSTKQDREVRWATRKTQSEDRDAFEDTMATHFEFRAAAAVAAPPSTSLRTWSRGRKQAGLTDFVAVGDAEVPGSKYHVLGASSSSGPATGTHEHVSVMLDGDRRLKRACSAPGATVAIAHASPPDSYRHMPWRSRKQHSPKRFVAPARAPPSAIAPPSGDPPLSAASLRSALPSASWIGAASDATASSGVFDSEASSSKRPASRGRKQPRPEHFILEEAASAKARRSDIVLDRFLSSLVQGSSASSSEWVRNVTAQDAAVDGERQRGVEGFRIRDASRHAARALSRLGWTSPSSSSAAAGGPPGEPGGKGRLYGVLAVLGASLALTVVSCVLFYIAGQRSEPGLSREKPDEEIFSELDETKAHGPIFHGGFQNIEEESETASRGPPHRAARPHLLARPGVGWAPPTLPLRLYSFVSENPSTESHDTRKLRDAAAVNPISGILKIASGTLPEREIITGGLYITMPVVMRLNFSSRNLLDSAAGGTFMSITLGAATKLLDDMMINYSEWHTERTPQGKNVNSVEETSSLSDKIDVIMSMLVNGRSHVDPNNVPLASLVAQEEHVDVNFIKNNNFNNTAYRNNFGNNYRPYPSNNSNGYGNSYGNSYNNSRSVPSGLEVMLKEFISTQTAFNKSVEEKLGKIDVLASKVDSLAADVDLLKLKVMPNKTKDIKSFATANAIQVRINDNIRMMAELHARWEREEKLAKENNVAKVWTITTTSNVDASHVAKPPTINGKIIGVGNVSTSNTKHAKLPETAETVCDKSAEIFQSIGDNDPIALDHNGFDFDNCHISEVIKFLQKLARSSNASAINLAFTKHITNALIKAREEELKLKASIPRKLEDGWEPIIKMKVNDFDCNALCDLGASISVMPKKLYDMLDLPPLKYCYLDVNLADNSIKKTLGRIDNVHIMVNNNLVPVDFVVLDIECNASCPIVLGRPFLRTVGAIIDMKEGNIKYQFPLKKGMEHFPRKRMKLPFDSIIRTNYDVDASYLDVT</sequence>
<dbReference type="CDD" id="cd00303">
    <property type="entry name" value="retropepsin_like"/>
    <property type="match status" value="1"/>
</dbReference>
<dbReference type="Proteomes" id="UP001231189">
    <property type="component" value="Unassembled WGS sequence"/>
</dbReference>
<evidence type="ECO:0000256" key="1">
    <source>
        <dbReference type="SAM" id="MobiDB-lite"/>
    </source>
</evidence>